<proteinExistence type="inferred from homology"/>
<keyword evidence="10 14" id="KW-1133">Transmembrane helix</keyword>
<dbReference type="GO" id="GO:1904423">
    <property type="term" value="C:dehydrodolichyl diphosphate synthase complex"/>
    <property type="evidence" value="ECO:0007669"/>
    <property type="project" value="InterPro"/>
</dbReference>
<keyword evidence="8" id="KW-0256">Endoplasmic reticulum</keyword>
<keyword evidence="9" id="KW-0460">Magnesium</keyword>
<evidence type="ECO:0000256" key="11">
    <source>
        <dbReference type="ARBA" id="ARBA00023136"/>
    </source>
</evidence>
<evidence type="ECO:0000256" key="1">
    <source>
        <dbReference type="ARBA" id="ARBA00001946"/>
    </source>
</evidence>
<dbReference type="InterPro" id="IPR036424">
    <property type="entry name" value="UPP_synth-like_sf"/>
</dbReference>
<keyword evidence="6" id="KW-0808">Transferase</keyword>
<dbReference type="GO" id="GO:0045547">
    <property type="term" value="F:ditrans,polycis-polyprenyl diphosphate synthase [(2E,6E)-farnesyl diphosphate specific] activity"/>
    <property type="evidence" value="ECO:0007669"/>
    <property type="project" value="UniProtKB-EC"/>
</dbReference>
<feature type="transmembrane region" description="Helical" evidence="14">
    <location>
        <begin position="6"/>
        <end position="26"/>
    </location>
</feature>
<comment type="subcellular location">
    <subcellularLocation>
        <location evidence="2">Endoplasmic reticulum membrane</location>
    </subcellularLocation>
</comment>
<evidence type="ECO:0000313" key="16">
    <source>
        <dbReference type="Proteomes" id="UP000807025"/>
    </source>
</evidence>
<reference evidence="15" key="1">
    <citation type="submission" date="2020-11" db="EMBL/GenBank/DDBJ databases">
        <authorList>
            <consortium name="DOE Joint Genome Institute"/>
            <person name="Ahrendt S."/>
            <person name="Riley R."/>
            <person name="Andreopoulos W."/>
            <person name="Labutti K."/>
            <person name="Pangilinan J."/>
            <person name="Ruiz-Duenas F.J."/>
            <person name="Barrasa J.M."/>
            <person name="Sanchez-Garcia M."/>
            <person name="Camarero S."/>
            <person name="Miyauchi S."/>
            <person name="Serrano A."/>
            <person name="Linde D."/>
            <person name="Babiker R."/>
            <person name="Drula E."/>
            <person name="Ayuso-Fernandez I."/>
            <person name="Pacheco R."/>
            <person name="Padilla G."/>
            <person name="Ferreira P."/>
            <person name="Barriuso J."/>
            <person name="Kellner H."/>
            <person name="Castanera R."/>
            <person name="Alfaro M."/>
            <person name="Ramirez L."/>
            <person name="Pisabarro A.G."/>
            <person name="Kuo A."/>
            <person name="Tritt A."/>
            <person name="Lipzen A."/>
            <person name="He G."/>
            <person name="Yan M."/>
            <person name="Ng V."/>
            <person name="Cullen D."/>
            <person name="Martin F."/>
            <person name="Rosso M.-N."/>
            <person name="Henrissat B."/>
            <person name="Hibbett D."/>
            <person name="Martinez A.T."/>
            <person name="Grigoriev I.V."/>
        </authorList>
    </citation>
    <scope>NUCLEOTIDE SEQUENCE</scope>
    <source>
        <strain evidence="15">ATCC 90797</strain>
    </source>
</reference>
<dbReference type="GO" id="GO:0005789">
    <property type="term" value="C:endoplasmic reticulum membrane"/>
    <property type="evidence" value="ECO:0007669"/>
    <property type="project" value="UniProtKB-SubCell"/>
</dbReference>
<evidence type="ECO:0000256" key="7">
    <source>
        <dbReference type="ARBA" id="ARBA00022692"/>
    </source>
</evidence>
<evidence type="ECO:0000256" key="14">
    <source>
        <dbReference type="SAM" id="Phobius"/>
    </source>
</evidence>
<evidence type="ECO:0000256" key="3">
    <source>
        <dbReference type="ARBA" id="ARBA00004922"/>
    </source>
</evidence>
<keyword evidence="11 14" id="KW-0472">Membrane</keyword>
<dbReference type="PANTHER" id="PTHR21528:SF0">
    <property type="entry name" value="DEHYDRODOLICHYL DIPHOSPHATE SYNTHASE COMPLEX SUBUNIT NUS1"/>
    <property type="match status" value="1"/>
</dbReference>
<accession>A0A9P6A2P1</accession>
<comment type="similarity">
    <text evidence="4">Belongs to the UPP synthase family.</text>
</comment>
<dbReference type="InterPro" id="IPR038887">
    <property type="entry name" value="Nus1/NgBR"/>
</dbReference>
<evidence type="ECO:0000256" key="13">
    <source>
        <dbReference type="SAM" id="MobiDB-lite"/>
    </source>
</evidence>
<dbReference type="AlphaFoldDB" id="A0A9P6A2P1"/>
<sequence>MLNFRLSVLLFIHAIYALTAKFLALWRRQHQREPLPLDAPRSKIPRHLAIVFDLDSTQPHDKIEEESLFKSVYNSIAWCEAAGIEKLTLYDYQGVLRNGSALVRDHLSHLHPEIDSSESELEYPLTPPHSDDCDSRSISPDVDIRVDLHTITLNTRPPAPSKRRSIARKRRVKGTSIPGIATFLAPIRVDTPKGPPSLQIKIISHQSSKGTLAAAARSMAASRYKLRSILQDPTPQDFCVSIEDLNLLLEGEEGFSSPDLVLLHSMKPPIAPVPPPELLGFPPWQIRLTEISYFPNPILGLGPCSGGPQALTLDERTFRAALDEFSGAQMRLGK</sequence>
<evidence type="ECO:0000256" key="8">
    <source>
        <dbReference type="ARBA" id="ARBA00022824"/>
    </source>
</evidence>
<keyword evidence="16" id="KW-1185">Reference proteome</keyword>
<evidence type="ECO:0000256" key="12">
    <source>
        <dbReference type="ARBA" id="ARBA00047353"/>
    </source>
</evidence>
<evidence type="ECO:0000313" key="15">
    <source>
        <dbReference type="EMBL" id="KAF9496156.1"/>
    </source>
</evidence>
<comment type="caution">
    <text evidence="15">The sequence shown here is derived from an EMBL/GenBank/DDBJ whole genome shotgun (WGS) entry which is preliminary data.</text>
</comment>
<dbReference type="EC" id="2.5.1.87" evidence="5"/>
<protein>
    <recommendedName>
        <fullName evidence="5">ditrans,polycis-polyprenyl diphosphate synthase [(2E,6E)-farnesyldiphosphate specific]</fullName>
        <ecNumber evidence="5">2.5.1.87</ecNumber>
    </recommendedName>
</protein>
<comment type="pathway">
    <text evidence="3">Protein modification; protein glycosylation.</text>
</comment>
<comment type="cofactor">
    <cofactor evidence="1">
        <name>Mg(2+)</name>
        <dbReference type="ChEBI" id="CHEBI:18420"/>
    </cofactor>
</comment>
<evidence type="ECO:0000256" key="2">
    <source>
        <dbReference type="ARBA" id="ARBA00004586"/>
    </source>
</evidence>
<dbReference type="PANTHER" id="PTHR21528">
    <property type="entry name" value="DEHYDRODOLICHYL DIPHOSPHATE SYNTHASE COMPLEX SUBUNIT NUS1"/>
    <property type="match status" value="1"/>
</dbReference>
<dbReference type="EMBL" id="MU154555">
    <property type="protein sequence ID" value="KAF9496156.1"/>
    <property type="molecule type" value="Genomic_DNA"/>
</dbReference>
<name>A0A9P6A2P1_PLEER</name>
<dbReference type="SUPFAM" id="SSF64005">
    <property type="entry name" value="Undecaprenyl diphosphate synthase"/>
    <property type="match status" value="1"/>
</dbReference>
<gene>
    <name evidence="15" type="ORF">BDN71DRAFT_1506068</name>
</gene>
<comment type="catalytic activity">
    <reaction evidence="12">
        <text>n isopentenyl diphosphate + (2E,6E)-farnesyl diphosphate = a di-trans,poly-cis-polyprenyl diphosphate + n diphosphate</text>
        <dbReference type="Rhea" id="RHEA:53008"/>
        <dbReference type="Rhea" id="RHEA-COMP:19494"/>
        <dbReference type="ChEBI" id="CHEBI:33019"/>
        <dbReference type="ChEBI" id="CHEBI:128769"/>
        <dbReference type="ChEBI" id="CHEBI:136960"/>
        <dbReference type="ChEBI" id="CHEBI:175763"/>
        <dbReference type="EC" id="2.5.1.87"/>
    </reaction>
</comment>
<evidence type="ECO:0000256" key="4">
    <source>
        <dbReference type="ARBA" id="ARBA00005432"/>
    </source>
</evidence>
<organism evidence="15 16">
    <name type="scientific">Pleurotus eryngii</name>
    <name type="common">Boletus of the steppes</name>
    <dbReference type="NCBI Taxonomy" id="5323"/>
    <lineage>
        <taxon>Eukaryota</taxon>
        <taxon>Fungi</taxon>
        <taxon>Dikarya</taxon>
        <taxon>Basidiomycota</taxon>
        <taxon>Agaricomycotina</taxon>
        <taxon>Agaricomycetes</taxon>
        <taxon>Agaricomycetidae</taxon>
        <taxon>Agaricales</taxon>
        <taxon>Pleurotineae</taxon>
        <taxon>Pleurotaceae</taxon>
        <taxon>Pleurotus</taxon>
    </lineage>
</organism>
<feature type="region of interest" description="Disordered" evidence="13">
    <location>
        <begin position="114"/>
        <end position="135"/>
    </location>
</feature>
<evidence type="ECO:0000256" key="5">
    <source>
        <dbReference type="ARBA" id="ARBA00012596"/>
    </source>
</evidence>
<evidence type="ECO:0000256" key="6">
    <source>
        <dbReference type="ARBA" id="ARBA00022679"/>
    </source>
</evidence>
<dbReference type="OrthoDB" id="3057168at2759"/>
<keyword evidence="7 14" id="KW-0812">Transmembrane</keyword>
<evidence type="ECO:0000256" key="9">
    <source>
        <dbReference type="ARBA" id="ARBA00022842"/>
    </source>
</evidence>
<evidence type="ECO:0000256" key="10">
    <source>
        <dbReference type="ARBA" id="ARBA00022989"/>
    </source>
</evidence>
<dbReference type="Proteomes" id="UP000807025">
    <property type="component" value="Unassembled WGS sequence"/>
</dbReference>